<accession>A0A7I7LJ48</accession>
<dbReference type="EMBL" id="AP022572">
    <property type="protein sequence ID" value="BBX59522.1"/>
    <property type="molecule type" value="Genomic_DNA"/>
</dbReference>
<dbReference type="RefSeq" id="WP_259593203.1">
    <property type="nucleotide sequence ID" value="NZ_CP014860.2"/>
</dbReference>
<proteinExistence type="predicted"/>
<keyword evidence="2" id="KW-1185">Reference proteome</keyword>
<gene>
    <name evidence="1" type="ORF">MSHO_48670</name>
</gene>
<dbReference type="KEGG" id="msho:MSHO_48670"/>
<dbReference type="AlphaFoldDB" id="A0A7I7LJ48"/>
<sequence length="161" mass="17559">MAARWFDKRRVLAAWALSNVVLSLLTAPVVKAVPNTQCTLTTSVQEVHSMRELPPALLQMLPPIADIGEPFNNTDSVEDPALPFRRLIRAGHRDADWFVWYEHGGLGYFWQAVVAHVESGAPISTLANAGTVSDLLCALTDAVFSGKVPPYPPGTWAAFGY</sequence>
<reference evidence="1 2" key="1">
    <citation type="journal article" date="2019" name="Emerg. Microbes Infect.">
        <title>Comprehensive subspecies identification of 175 nontuberculous mycobacteria species based on 7547 genomic profiles.</title>
        <authorList>
            <person name="Matsumoto Y."/>
            <person name="Kinjo T."/>
            <person name="Motooka D."/>
            <person name="Nabeya D."/>
            <person name="Jung N."/>
            <person name="Uechi K."/>
            <person name="Horii T."/>
            <person name="Iida T."/>
            <person name="Fujita J."/>
            <person name="Nakamura S."/>
        </authorList>
    </citation>
    <scope>NUCLEOTIDE SEQUENCE [LARGE SCALE GENOMIC DNA]</scope>
    <source>
        <strain evidence="1 2">JCM 12657</strain>
    </source>
</reference>
<evidence type="ECO:0000313" key="1">
    <source>
        <dbReference type="EMBL" id="BBX59522.1"/>
    </source>
</evidence>
<organism evidence="1 2">
    <name type="scientific">Mycobacterium shottsii</name>
    <dbReference type="NCBI Taxonomy" id="133549"/>
    <lineage>
        <taxon>Bacteria</taxon>
        <taxon>Bacillati</taxon>
        <taxon>Actinomycetota</taxon>
        <taxon>Actinomycetes</taxon>
        <taxon>Mycobacteriales</taxon>
        <taxon>Mycobacteriaceae</taxon>
        <taxon>Mycobacterium</taxon>
        <taxon>Mycobacterium ulcerans group</taxon>
    </lineage>
</organism>
<protein>
    <submittedName>
        <fullName evidence="1">Uncharacterized protein</fullName>
    </submittedName>
</protein>
<dbReference type="Proteomes" id="UP000467164">
    <property type="component" value="Chromosome"/>
</dbReference>
<evidence type="ECO:0000313" key="2">
    <source>
        <dbReference type="Proteomes" id="UP000467164"/>
    </source>
</evidence>
<name>A0A7I7LJ48_9MYCO</name>